<keyword evidence="1" id="KW-0812">Transmembrane</keyword>
<feature type="transmembrane region" description="Helical" evidence="1">
    <location>
        <begin position="88"/>
        <end position="114"/>
    </location>
</feature>
<accession>A0A645GS33</accession>
<feature type="transmembrane region" description="Helical" evidence="1">
    <location>
        <begin position="47"/>
        <end position="76"/>
    </location>
</feature>
<organism evidence="2">
    <name type="scientific">bioreactor metagenome</name>
    <dbReference type="NCBI Taxonomy" id="1076179"/>
    <lineage>
        <taxon>unclassified sequences</taxon>
        <taxon>metagenomes</taxon>
        <taxon>ecological metagenomes</taxon>
    </lineage>
</organism>
<comment type="caution">
    <text evidence="2">The sequence shown here is derived from an EMBL/GenBank/DDBJ whole genome shotgun (WGS) entry which is preliminary data.</text>
</comment>
<dbReference type="Pfam" id="PF10797">
    <property type="entry name" value="YhfT"/>
    <property type="match status" value="1"/>
</dbReference>
<name>A0A645GS33_9ZZZZ</name>
<evidence type="ECO:0000313" key="2">
    <source>
        <dbReference type="EMBL" id="MPN29026.1"/>
    </source>
</evidence>
<gene>
    <name evidence="2" type="ORF">SDC9_176474</name>
</gene>
<proteinExistence type="predicted"/>
<reference evidence="2" key="1">
    <citation type="submission" date="2019-08" db="EMBL/GenBank/DDBJ databases">
        <authorList>
            <person name="Kucharzyk K."/>
            <person name="Murdoch R.W."/>
            <person name="Higgins S."/>
            <person name="Loffler F."/>
        </authorList>
    </citation>
    <scope>NUCLEOTIDE SEQUENCE</scope>
</reference>
<dbReference type="AlphaFoldDB" id="A0A645GS33"/>
<dbReference type="EMBL" id="VSSQ01079533">
    <property type="protein sequence ID" value="MPN29026.1"/>
    <property type="molecule type" value="Genomic_DNA"/>
</dbReference>
<sequence length="118" mass="12435">MAFVAGALTVILETFVLGSIGKLLDTFPALREMGDHIRNAMSQILEVALLVGGFIASNSIMAMIGLGYVGSMAVMVTWMLNKTAKKPFLIPLAVGPVVTIAMGILVNLLFLIGFPLVG</sequence>
<dbReference type="InterPro" id="IPR019733">
    <property type="entry name" value="Uncharacterised_YhfT"/>
</dbReference>
<evidence type="ECO:0000256" key="1">
    <source>
        <dbReference type="SAM" id="Phobius"/>
    </source>
</evidence>
<keyword evidence="1" id="KW-1133">Transmembrane helix</keyword>
<protein>
    <submittedName>
        <fullName evidence="2">Uncharacterized protein</fullName>
    </submittedName>
</protein>
<keyword evidence="1" id="KW-0472">Membrane</keyword>